<dbReference type="InterPro" id="IPR008979">
    <property type="entry name" value="Galactose-bd-like_sf"/>
</dbReference>
<evidence type="ECO:0000256" key="5">
    <source>
        <dbReference type="ARBA" id="ARBA00022807"/>
    </source>
</evidence>
<dbReference type="InterPro" id="IPR023232">
    <property type="entry name" value="Glyco_hydro_2_AS"/>
</dbReference>
<dbReference type="SUPFAM" id="SSF49303">
    <property type="entry name" value="beta-Galactosidase/glucuronidase domain"/>
    <property type="match status" value="1"/>
</dbReference>
<dbReference type="Pfam" id="PF00703">
    <property type="entry name" value="Glyco_hydro_2"/>
    <property type="match status" value="1"/>
</dbReference>
<dbReference type="GO" id="GO:0006508">
    <property type="term" value="P:proteolysis"/>
    <property type="evidence" value="ECO:0007669"/>
    <property type="project" value="UniProtKB-KW"/>
</dbReference>
<dbReference type="InterPro" id="IPR051913">
    <property type="entry name" value="GH2_Domain-Containing"/>
</dbReference>
<dbReference type="InterPro" id="IPR040605">
    <property type="entry name" value="Glyco_hydro2_dom5"/>
</dbReference>
<keyword evidence="4 12" id="KW-0378">Hydrolase</keyword>
<dbReference type="InterPro" id="IPR006104">
    <property type="entry name" value="Glyco_hydro_2_N"/>
</dbReference>
<keyword evidence="5" id="KW-0788">Thiol protease</keyword>
<sequence length="810" mass="91324">MKQTSYLKFLLLIPIFFGWNNNHCVAQFTGHVQRYTMDYDWEFILGDIPNAESARFNDTAWEHLDVPHDWSIGEKWNKDNPSGEAGGYATIGIGWYRKTFVVPDSLKGKQVFLTFDGVMNHADVWLNGQKVGHKDYGYIGFQCDLTPWIRAGKKNTIAVRVDNLKQASRWYTGSGIYRHVWLTVMGQIHVEHSGTFFTTLNISSNKALVKGETTLHNSNDQAKKAMLDTRLIDPSGKTVAEKISQITIPAHSSSTINQFFNVHSPQLWSQQTPSLYKAISTVISDQQTEDKYQTLLGIRSIKWDVRHGFQLNGKRIVIKGVCLHHDLGALGAAAYDEAIKHRLLILKSMDINAVRLSHNPYSPEMLQMCDSLGILVFDECFDKWYGFEPNGTGWKEDLTSFVKRDRNHPSVIIWSVGNEMVPHMYSHWGARIFESMKATVHSLDMTRPVTAALHPVRTSDGKRDAPLAEIAQYMDVISMNYQTKFYPRDHEQHPNQVLLGSETHVHQLNLNESNQPNDGTGNQWFGTRNYVTNKYYNYVGGQFIWAGFDYLGEAGAWPSKGNRKNLIETTGFRKPFSYYIQSLYTDSSLVRIAVANPAFASDKRKYDNFDWLALNSDWNWAPQNDSLRVYTFTNAPEVELSLNGKTLGKKKLIDYPNRIITWEVPNIPGALKAIAFKGTKQVAANELKTTGVATRLQLIADRTTLSANGEDVSFIEVKAVDSNGNRVPENGQLIRFSIEGAGIIAGVDNGDLDSREAFQSNHRELRDGRCLVIVRSNRKAGKIILTATAEGLTQASVELNAQQNKTIPTL</sequence>
<dbReference type="EC" id="3.2.1.23" evidence="12"/>
<organism evidence="12 13">
    <name type="scientific">Microbacter margulisiae</name>
    <dbReference type="NCBI Taxonomy" id="1350067"/>
    <lineage>
        <taxon>Bacteria</taxon>
        <taxon>Pseudomonadati</taxon>
        <taxon>Bacteroidota</taxon>
        <taxon>Bacteroidia</taxon>
        <taxon>Bacteroidales</taxon>
        <taxon>Porphyromonadaceae</taxon>
        <taxon>Microbacter</taxon>
    </lineage>
</organism>
<dbReference type="Pfam" id="PF16355">
    <property type="entry name" value="DUF4982"/>
    <property type="match status" value="1"/>
</dbReference>
<dbReference type="AlphaFoldDB" id="A0A7W5DRM9"/>
<comment type="similarity">
    <text evidence="2">Belongs to the glycosyl hydrolase 2 family.</text>
</comment>
<keyword evidence="6 12" id="KW-0326">Glycosidase</keyword>
<dbReference type="SUPFAM" id="SSF49373">
    <property type="entry name" value="Invasin/intimin cell-adhesion fragments"/>
    <property type="match status" value="1"/>
</dbReference>
<dbReference type="InterPro" id="IPR032311">
    <property type="entry name" value="DUF4982"/>
</dbReference>
<dbReference type="PROSITE" id="PS00608">
    <property type="entry name" value="GLYCOSYL_HYDROL_F2_2"/>
    <property type="match status" value="1"/>
</dbReference>
<dbReference type="GO" id="GO:0008234">
    <property type="term" value="F:cysteine-type peptidase activity"/>
    <property type="evidence" value="ECO:0007669"/>
    <property type="project" value="UniProtKB-KW"/>
</dbReference>
<dbReference type="InterPro" id="IPR006101">
    <property type="entry name" value="Glyco_hydro_2"/>
</dbReference>
<dbReference type="GO" id="GO:0005975">
    <property type="term" value="P:carbohydrate metabolic process"/>
    <property type="evidence" value="ECO:0007669"/>
    <property type="project" value="InterPro"/>
</dbReference>
<dbReference type="InterPro" id="IPR036156">
    <property type="entry name" value="Beta-gal/glucu_dom_sf"/>
</dbReference>
<proteinExistence type="inferred from homology"/>
<comment type="similarity">
    <text evidence="1">Belongs to the peptidase C25 family.</text>
</comment>
<feature type="domain" description="Glycoside hydrolase family 2 immunoglobulin-like beta-sandwich" evidence="7">
    <location>
        <begin position="195"/>
        <end position="299"/>
    </location>
</feature>
<evidence type="ECO:0000259" key="11">
    <source>
        <dbReference type="Pfam" id="PF18565"/>
    </source>
</evidence>
<evidence type="ECO:0000256" key="2">
    <source>
        <dbReference type="ARBA" id="ARBA00007401"/>
    </source>
</evidence>
<dbReference type="EMBL" id="JACHYB010000001">
    <property type="protein sequence ID" value="MBB3186958.1"/>
    <property type="molecule type" value="Genomic_DNA"/>
</dbReference>
<dbReference type="InterPro" id="IPR006103">
    <property type="entry name" value="Glyco_hydro_2_cat"/>
</dbReference>
<feature type="domain" description="DUF4982" evidence="10">
    <location>
        <begin position="626"/>
        <end position="683"/>
    </location>
</feature>
<dbReference type="Gene3D" id="2.60.120.260">
    <property type="entry name" value="Galactose-binding domain-like"/>
    <property type="match status" value="1"/>
</dbReference>
<dbReference type="InterPro" id="IPR008964">
    <property type="entry name" value="Invasin/intimin_cell_adhesion"/>
</dbReference>
<evidence type="ECO:0000259" key="10">
    <source>
        <dbReference type="Pfam" id="PF16355"/>
    </source>
</evidence>
<dbReference type="Gene3D" id="2.60.40.10">
    <property type="entry name" value="Immunoglobulins"/>
    <property type="match status" value="3"/>
</dbReference>
<reference evidence="12 13" key="1">
    <citation type="submission" date="2020-08" db="EMBL/GenBank/DDBJ databases">
        <title>Genomic Encyclopedia of Type Strains, Phase IV (KMG-IV): sequencing the most valuable type-strain genomes for metagenomic binning, comparative biology and taxonomic classification.</title>
        <authorList>
            <person name="Goeker M."/>
        </authorList>
    </citation>
    <scope>NUCLEOTIDE SEQUENCE [LARGE SCALE GENOMIC DNA]</scope>
    <source>
        <strain evidence="12 13">DSM 27471</strain>
    </source>
</reference>
<keyword evidence="3" id="KW-0645">Protease</keyword>
<dbReference type="InterPro" id="IPR017853">
    <property type="entry name" value="GH"/>
</dbReference>
<feature type="domain" description="Glycoside hydrolase family 2 catalytic" evidence="8">
    <location>
        <begin position="309"/>
        <end position="492"/>
    </location>
</feature>
<accession>A0A7W5DRM9</accession>
<comment type="caution">
    <text evidence="12">The sequence shown here is derived from an EMBL/GenBank/DDBJ whole genome shotgun (WGS) entry which is preliminary data.</text>
</comment>
<dbReference type="Pfam" id="PF02836">
    <property type="entry name" value="Glyco_hydro_2_C"/>
    <property type="match status" value="1"/>
</dbReference>
<evidence type="ECO:0000256" key="4">
    <source>
        <dbReference type="ARBA" id="ARBA00022801"/>
    </source>
</evidence>
<evidence type="ECO:0000259" key="8">
    <source>
        <dbReference type="Pfam" id="PF02836"/>
    </source>
</evidence>
<feature type="domain" description="Glycosyl hydrolases family 2 sugar binding" evidence="9">
    <location>
        <begin position="92"/>
        <end position="182"/>
    </location>
</feature>
<dbReference type="Pfam" id="PF18565">
    <property type="entry name" value="Glyco_hydro2_C5"/>
    <property type="match status" value="1"/>
</dbReference>
<dbReference type="Pfam" id="PF02837">
    <property type="entry name" value="Glyco_hydro_2_N"/>
    <property type="match status" value="1"/>
</dbReference>
<evidence type="ECO:0000256" key="1">
    <source>
        <dbReference type="ARBA" id="ARBA00006067"/>
    </source>
</evidence>
<evidence type="ECO:0000256" key="3">
    <source>
        <dbReference type="ARBA" id="ARBA00022670"/>
    </source>
</evidence>
<gene>
    <name evidence="12" type="ORF">FHX64_001121</name>
</gene>
<dbReference type="Proteomes" id="UP000544222">
    <property type="component" value="Unassembled WGS sequence"/>
</dbReference>
<evidence type="ECO:0000313" key="13">
    <source>
        <dbReference type="Proteomes" id="UP000544222"/>
    </source>
</evidence>
<evidence type="ECO:0000313" key="12">
    <source>
        <dbReference type="EMBL" id="MBB3186958.1"/>
    </source>
</evidence>
<dbReference type="PRINTS" id="PR00132">
    <property type="entry name" value="GLHYDRLASE2"/>
</dbReference>
<dbReference type="PANTHER" id="PTHR42732">
    <property type="entry name" value="BETA-GALACTOSIDASE"/>
    <property type="match status" value="1"/>
</dbReference>
<keyword evidence="13" id="KW-1185">Reference proteome</keyword>
<name>A0A7W5DRM9_9PORP</name>
<evidence type="ECO:0000259" key="7">
    <source>
        <dbReference type="Pfam" id="PF00703"/>
    </source>
</evidence>
<feature type="domain" description="Glycoside hydrolase family 2" evidence="11">
    <location>
        <begin position="696"/>
        <end position="798"/>
    </location>
</feature>
<dbReference type="GO" id="GO:0004565">
    <property type="term" value="F:beta-galactosidase activity"/>
    <property type="evidence" value="ECO:0007669"/>
    <property type="project" value="UniProtKB-EC"/>
</dbReference>
<dbReference type="SUPFAM" id="SSF49785">
    <property type="entry name" value="Galactose-binding domain-like"/>
    <property type="match status" value="1"/>
</dbReference>
<evidence type="ECO:0000259" key="9">
    <source>
        <dbReference type="Pfam" id="PF02837"/>
    </source>
</evidence>
<dbReference type="InterPro" id="IPR006102">
    <property type="entry name" value="Ig-like_GH2"/>
</dbReference>
<dbReference type="Gene3D" id="3.20.20.80">
    <property type="entry name" value="Glycosidases"/>
    <property type="match status" value="1"/>
</dbReference>
<dbReference type="InterPro" id="IPR013783">
    <property type="entry name" value="Ig-like_fold"/>
</dbReference>
<dbReference type="RefSeq" id="WP_183412784.1">
    <property type="nucleotide sequence ID" value="NZ_JACHYB010000001.1"/>
</dbReference>
<dbReference type="SUPFAM" id="SSF51445">
    <property type="entry name" value="(Trans)glycosidases"/>
    <property type="match status" value="1"/>
</dbReference>
<dbReference type="PANTHER" id="PTHR42732:SF1">
    <property type="entry name" value="BETA-MANNOSIDASE"/>
    <property type="match status" value="1"/>
</dbReference>
<evidence type="ECO:0000256" key="6">
    <source>
        <dbReference type="ARBA" id="ARBA00023295"/>
    </source>
</evidence>
<protein>
    <submittedName>
        <fullName evidence="12">Beta-galactosidase</fullName>
        <ecNumber evidence="12">3.2.1.23</ecNumber>
    </submittedName>
</protein>